<feature type="domain" description="Bulb-type lectin" evidence="2">
    <location>
        <begin position="70"/>
        <end position="193"/>
    </location>
</feature>
<dbReference type="EMBL" id="JBBNAE010000001">
    <property type="protein sequence ID" value="KAK9156024.1"/>
    <property type="molecule type" value="Genomic_DNA"/>
</dbReference>
<reference evidence="3 4" key="1">
    <citation type="submission" date="2024-01" db="EMBL/GenBank/DDBJ databases">
        <title>Genome assemblies of Stephania.</title>
        <authorList>
            <person name="Yang L."/>
        </authorList>
    </citation>
    <scope>NUCLEOTIDE SEQUENCE [LARGE SCALE GENOMIC DNA]</scope>
    <source>
        <strain evidence="3">QJT</strain>
        <tissue evidence="3">Leaf</tissue>
    </source>
</reference>
<dbReference type="InterPro" id="IPR011009">
    <property type="entry name" value="Kinase-like_dom_sf"/>
</dbReference>
<dbReference type="InterPro" id="IPR051343">
    <property type="entry name" value="G-type_lectin_kinases/EP1-like"/>
</dbReference>
<proteinExistence type="predicted"/>
<accession>A0AAP0PVI7</accession>
<dbReference type="Gene3D" id="1.10.510.10">
    <property type="entry name" value="Transferase(Phosphotransferase) domain 1"/>
    <property type="match status" value="1"/>
</dbReference>
<dbReference type="CDD" id="cd00028">
    <property type="entry name" value="B_lectin"/>
    <property type="match status" value="1"/>
</dbReference>
<dbReference type="PROSITE" id="PS50927">
    <property type="entry name" value="BULB_LECTIN"/>
    <property type="match status" value="1"/>
</dbReference>
<dbReference type="Pfam" id="PF01453">
    <property type="entry name" value="B_lectin"/>
    <property type="match status" value="1"/>
</dbReference>
<evidence type="ECO:0000256" key="1">
    <source>
        <dbReference type="ARBA" id="ARBA00022729"/>
    </source>
</evidence>
<dbReference type="SMART" id="SM00108">
    <property type="entry name" value="B_lectin"/>
    <property type="match status" value="1"/>
</dbReference>
<dbReference type="SUPFAM" id="SSF51110">
    <property type="entry name" value="alpha-D-mannose-specific plant lectins"/>
    <property type="match status" value="1"/>
</dbReference>
<dbReference type="Proteomes" id="UP001417504">
    <property type="component" value="Unassembled WGS sequence"/>
</dbReference>
<dbReference type="Gene3D" id="2.90.10.10">
    <property type="entry name" value="Bulb-type lectin domain"/>
    <property type="match status" value="1"/>
</dbReference>
<evidence type="ECO:0000313" key="4">
    <source>
        <dbReference type="Proteomes" id="UP001417504"/>
    </source>
</evidence>
<evidence type="ECO:0000313" key="3">
    <source>
        <dbReference type="EMBL" id="KAK9156024.1"/>
    </source>
</evidence>
<dbReference type="PROSITE" id="PS00108">
    <property type="entry name" value="PROTEIN_KINASE_ST"/>
    <property type="match status" value="1"/>
</dbReference>
<protein>
    <recommendedName>
        <fullName evidence="2">Bulb-type lectin domain-containing protein</fullName>
    </recommendedName>
</protein>
<keyword evidence="4" id="KW-1185">Reference proteome</keyword>
<comment type="caution">
    <text evidence="3">The sequence shown here is derived from an EMBL/GenBank/DDBJ whole genome shotgun (WGS) entry which is preliminary data.</text>
</comment>
<keyword evidence="1" id="KW-0732">Signal</keyword>
<evidence type="ECO:0000259" key="2">
    <source>
        <dbReference type="PROSITE" id="PS50927"/>
    </source>
</evidence>
<dbReference type="InterPro" id="IPR008271">
    <property type="entry name" value="Ser/Thr_kinase_AS"/>
</dbReference>
<dbReference type="AlphaFoldDB" id="A0AAP0PVI7"/>
<gene>
    <name evidence="3" type="ORF">Sjap_003504</name>
</gene>
<dbReference type="PANTHER" id="PTHR47976">
    <property type="entry name" value="G-TYPE LECTIN S-RECEPTOR-LIKE SERINE/THREONINE-PROTEIN KINASE SD2-5"/>
    <property type="match status" value="1"/>
</dbReference>
<organism evidence="3 4">
    <name type="scientific">Stephania japonica</name>
    <dbReference type="NCBI Taxonomy" id="461633"/>
    <lineage>
        <taxon>Eukaryota</taxon>
        <taxon>Viridiplantae</taxon>
        <taxon>Streptophyta</taxon>
        <taxon>Embryophyta</taxon>
        <taxon>Tracheophyta</taxon>
        <taxon>Spermatophyta</taxon>
        <taxon>Magnoliopsida</taxon>
        <taxon>Ranunculales</taxon>
        <taxon>Menispermaceae</taxon>
        <taxon>Menispermoideae</taxon>
        <taxon>Cissampelideae</taxon>
        <taxon>Stephania</taxon>
    </lineage>
</organism>
<dbReference type="GO" id="GO:0004672">
    <property type="term" value="F:protein kinase activity"/>
    <property type="evidence" value="ECO:0007669"/>
    <property type="project" value="InterPro"/>
</dbReference>
<dbReference type="InterPro" id="IPR036426">
    <property type="entry name" value="Bulb-type_lectin_dom_sf"/>
</dbReference>
<sequence length="336" mass="38519">MHAVHACVVSTWEQYVRWPPRMACGRREVWPNMGTMRWPDTNGFFCKGAIRVGVSRKEQHMAEKMNAAMNDIHSKETKLLSHNKLKTSSLVSSHQASLSSTILAFGIWYKQISVQNRTVVWVANRNQHLSNASNSGLKLLKNGKLVLLNQFQTPIWTTNSTSNSLNSCRLVLQDNGNLVLRDGSNPSSVIWQSFDHFINTFLPGAKLRYDHRAMKGQKIVSWKNSEDPSQGICSMVPEQNTVITLRWKGLYRWDCKRTRLHEECRDYIIHCDIKPENILLDADFTTKVADFGVPITTKADVYSYRMMLFEIISGRRNLKQYSKDGKACFYHSWAAS</sequence>
<name>A0AAP0PVI7_9MAGN</name>
<dbReference type="PANTHER" id="PTHR47976:SF116">
    <property type="entry name" value="RECEPTOR-LIKE SERINE_THREONINE-PROTEIN KINASE"/>
    <property type="match status" value="1"/>
</dbReference>
<dbReference type="InterPro" id="IPR001480">
    <property type="entry name" value="Bulb-type_lectin_dom"/>
</dbReference>
<dbReference type="SUPFAM" id="SSF56112">
    <property type="entry name" value="Protein kinase-like (PK-like)"/>
    <property type="match status" value="1"/>
</dbReference>